<proteinExistence type="predicted"/>
<name>A0A438D0X5_VITVI</name>
<protein>
    <recommendedName>
        <fullName evidence="2">DUF4283 domain-containing protein</fullName>
    </recommendedName>
</protein>
<dbReference type="Proteomes" id="UP000288805">
    <property type="component" value="Unassembled WGS sequence"/>
</dbReference>
<dbReference type="AlphaFoldDB" id="A0A438D0X5"/>
<feature type="domain" description="DUF4283" evidence="2">
    <location>
        <begin position="125"/>
        <end position="192"/>
    </location>
</feature>
<evidence type="ECO:0000313" key="3">
    <source>
        <dbReference type="EMBL" id="RVW29091.1"/>
    </source>
</evidence>
<evidence type="ECO:0000256" key="1">
    <source>
        <dbReference type="SAM" id="MobiDB-lite"/>
    </source>
</evidence>
<evidence type="ECO:0000259" key="2">
    <source>
        <dbReference type="Pfam" id="PF14111"/>
    </source>
</evidence>
<sequence>MFSKESVIESKSFEVSVEEVRGKLKGTIVERSRGLSSWIRFGDLSLRNLLEGFEECCREEKEGRMTEVAASRAESKTKVVAKKCLGKTVEDEKKAFVDVAREPARRIGDALWLQFGGRELRGREDVLGRCLVGRWGFGLVVEWEMASFRKWGERFWNLKKGMKVLKLGGAFFLLEFEDEEEAERVFLASCWSGEVFKKISDCYGVQLLWEVLPWNSAVVPMNKLKGREGEKVREEWDVGSRAGSNGGMGKDIRCAAKIDGVGSIRKNRGKEKGDGDGTTVFVDSGFGKGNREKGSEGVGLSEKGGSTAFNGFKLVCVDAQAQGNTGLFHEGPTNLLSSRMGCALKENERSGPKSFWEAGLSSKGVERVLYPVRAQGNTYLFYEGLTNLLSYGLDCVLKENERRGPKSFWEAGQSIKGAERVSNPDWAFLDEPLKKGRASIFRMLSKEWFVEEFLVSKMSFEEIEGVSGLFFFSFLWGGWGFDHGRGGP</sequence>
<reference evidence="3 4" key="1">
    <citation type="journal article" date="2018" name="PLoS Genet.">
        <title>Population sequencing reveals clonal diversity and ancestral inbreeding in the grapevine cultivar Chardonnay.</title>
        <authorList>
            <person name="Roach M.J."/>
            <person name="Johnson D.L."/>
            <person name="Bohlmann J."/>
            <person name="van Vuuren H.J."/>
            <person name="Jones S.J."/>
            <person name="Pretorius I.S."/>
            <person name="Schmidt S.A."/>
            <person name="Borneman A.R."/>
        </authorList>
    </citation>
    <scope>NUCLEOTIDE SEQUENCE [LARGE SCALE GENOMIC DNA]</scope>
    <source>
        <strain evidence="4">cv. Chardonnay</strain>
        <tissue evidence="3">Leaf</tissue>
    </source>
</reference>
<organism evidence="3 4">
    <name type="scientific">Vitis vinifera</name>
    <name type="common">Grape</name>
    <dbReference type="NCBI Taxonomy" id="29760"/>
    <lineage>
        <taxon>Eukaryota</taxon>
        <taxon>Viridiplantae</taxon>
        <taxon>Streptophyta</taxon>
        <taxon>Embryophyta</taxon>
        <taxon>Tracheophyta</taxon>
        <taxon>Spermatophyta</taxon>
        <taxon>Magnoliopsida</taxon>
        <taxon>eudicotyledons</taxon>
        <taxon>Gunneridae</taxon>
        <taxon>Pentapetalae</taxon>
        <taxon>rosids</taxon>
        <taxon>Vitales</taxon>
        <taxon>Vitaceae</taxon>
        <taxon>Viteae</taxon>
        <taxon>Vitis</taxon>
    </lineage>
</organism>
<feature type="region of interest" description="Disordered" evidence="1">
    <location>
        <begin position="265"/>
        <end position="300"/>
    </location>
</feature>
<comment type="caution">
    <text evidence="3">The sequence shown here is derived from an EMBL/GenBank/DDBJ whole genome shotgun (WGS) entry which is preliminary data.</text>
</comment>
<dbReference type="EMBL" id="QGNW01001862">
    <property type="protein sequence ID" value="RVW29091.1"/>
    <property type="molecule type" value="Genomic_DNA"/>
</dbReference>
<dbReference type="Pfam" id="PF14111">
    <property type="entry name" value="DUF4283"/>
    <property type="match status" value="1"/>
</dbReference>
<accession>A0A438D0X5</accession>
<dbReference type="InterPro" id="IPR025558">
    <property type="entry name" value="DUF4283"/>
</dbReference>
<gene>
    <name evidence="3" type="ORF">CK203_112341</name>
</gene>
<evidence type="ECO:0000313" key="4">
    <source>
        <dbReference type="Proteomes" id="UP000288805"/>
    </source>
</evidence>